<reference evidence="2" key="1">
    <citation type="submission" date="2022-09" db="EMBL/GenBank/DDBJ databases">
        <title>Fusarium specimens isolated from Avocado Roots.</title>
        <authorList>
            <person name="Stajich J."/>
            <person name="Roper C."/>
            <person name="Heimlech-Rivalta G."/>
        </authorList>
    </citation>
    <scope>NUCLEOTIDE SEQUENCE</scope>
    <source>
        <strain evidence="2">CF00136</strain>
    </source>
</reference>
<feature type="region of interest" description="Disordered" evidence="1">
    <location>
        <begin position="122"/>
        <end position="141"/>
    </location>
</feature>
<accession>A0A9W8RZD4</accession>
<dbReference type="OrthoDB" id="10513787at2759"/>
<evidence type="ECO:0000313" key="3">
    <source>
        <dbReference type="Proteomes" id="UP001152049"/>
    </source>
</evidence>
<feature type="compositionally biased region" description="Low complexity" evidence="1">
    <location>
        <begin position="40"/>
        <end position="57"/>
    </location>
</feature>
<organism evidence="2 3">
    <name type="scientific">Fusarium torreyae</name>
    <dbReference type="NCBI Taxonomy" id="1237075"/>
    <lineage>
        <taxon>Eukaryota</taxon>
        <taxon>Fungi</taxon>
        <taxon>Dikarya</taxon>
        <taxon>Ascomycota</taxon>
        <taxon>Pezizomycotina</taxon>
        <taxon>Sordariomycetes</taxon>
        <taxon>Hypocreomycetidae</taxon>
        <taxon>Hypocreales</taxon>
        <taxon>Nectriaceae</taxon>
        <taxon>Fusarium</taxon>
    </lineage>
</organism>
<dbReference type="EMBL" id="JAOQAZ010000011">
    <property type="protein sequence ID" value="KAJ4263082.1"/>
    <property type="molecule type" value="Genomic_DNA"/>
</dbReference>
<name>A0A9W8RZD4_9HYPO</name>
<protein>
    <submittedName>
        <fullName evidence="2">Uncharacterized protein</fullName>
    </submittedName>
</protein>
<feature type="compositionally biased region" description="Low complexity" evidence="1">
    <location>
        <begin position="66"/>
        <end position="76"/>
    </location>
</feature>
<proteinExistence type="predicted"/>
<dbReference type="AlphaFoldDB" id="A0A9W8RZD4"/>
<sequence length="141" mass="15485">MCGFAWSRRSPTFASNLWFKFPNFITHLRGDNESSHADESANANNEPANANDEPTNAGKVNPQAPSESSSSSWTTITFESEPAPVVETPVQRIQRWVEGISSGPPQSVGKKVKKVQRVQDWVEGISSGEQAPKRKKAKTTD</sequence>
<dbReference type="Proteomes" id="UP001152049">
    <property type="component" value="Unassembled WGS sequence"/>
</dbReference>
<keyword evidence="3" id="KW-1185">Reference proteome</keyword>
<comment type="caution">
    <text evidence="2">The sequence shown here is derived from an EMBL/GenBank/DDBJ whole genome shotgun (WGS) entry which is preliminary data.</text>
</comment>
<feature type="region of interest" description="Disordered" evidence="1">
    <location>
        <begin position="31"/>
        <end position="76"/>
    </location>
</feature>
<gene>
    <name evidence="2" type="ORF">NW762_006699</name>
</gene>
<evidence type="ECO:0000313" key="2">
    <source>
        <dbReference type="EMBL" id="KAJ4263082.1"/>
    </source>
</evidence>
<evidence type="ECO:0000256" key="1">
    <source>
        <dbReference type="SAM" id="MobiDB-lite"/>
    </source>
</evidence>